<evidence type="ECO:0000313" key="4">
    <source>
        <dbReference type="Proteomes" id="UP000255108"/>
    </source>
</evidence>
<keyword evidence="1" id="KW-0472">Membrane</keyword>
<evidence type="ECO:0000313" key="3">
    <source>
        <dbReference type="EMBL" id="TCU81656.1"/>
    </source>
</evidence>
<accession>A0A377SRQ3</accession>
<dbReference type="RefSeq" id="WP_115228509.1">
    <property type="nucleotide sequence ID" value="NZ_CAWOLO010000020.1"/>
</dbReference>
<name>A0A377SRQ3_9NEIS</name>
<evidence type="ECO:0000313" key="2">
    <source>
        <dbReference type="EMBL" id="STR44744.1"/>
    </source>
</evidence>
<keyword evidence="1" id="KW-1133">Transmembrane helix</keyword>
<dbReference type="AlphaFoldDB" id="A0A377SRQ3"/>
<proteinExistence type="predicted"/>
<keyword evidence="5" id="KW-1185">Reference proteome</keyword>
<organism evidence="2 4">
    <name type="scientific">Iodobacter fluviatilis</name>
    <dbReference type="NCBI Taxonomy" id="537"/>
    <lineage>
        <taxon>Bacteria</taxon>
        <taxon>Pseudomonadati</taxon>
        <taxon>Pseudomonadota</taxon>
        <taxon>Betaproteobacteria</taxon>
        <taxon>Neisseriales</taxon>
        <taxon>Chitinibacteraceae</taxon>
        <taxon>Iodobacter</taxon>
    </lineage>
</organism>
<dbReference type="EMBL" id="UGHR01000003">
    <property type="protein sequence ID" value="STR44744.1"/>
    <property type="molecule type" value="Genomic_DNA"/>
</dbReference>
<feature type="transmembrane region" description="Helical" evidence="1">
    <location>
        <begin position="38"/>
        <end position="55"/>
    </location>
</feature>
<evidence type="ECO:0000256" key="1">
    <source>
        <dbReference type="SAM" id="Phobius"/>
    </source>
</evidence>
<dbReference type="EMBL" id="SMBT01000020">
    <property type="protein sequence ID" value="TCU81656.1"/>
    <property type="molecule type" value="Genomic_DNA"/>
</dbReference>
<reference evidence="2 4" key="1">
    <citation type="submission" date="2018-06" db="EMBL/GenBank/DDBJ databases">
        <authorList>
            <consortium name="Pathogen Informatics"/>
            <person name="Doyle S."/>
        </authorList>
    </citation>
    <scope>NUCLEOTIDE SEQUENCE [LARGE SCALE GENOMIC DNA]</scope>
    <source>
        <strain evidence="2 4">NCTC11159</strain>
    </source>
</reference>
<keyword evidence="1" id="KW-0812">Transmembrane</keyword>
<evidence type="ECO:0000313" key="5">
    <source>
        <dbReference type="Proteomes" id="UP000295794"/>
    </source>
</evidence>
<dbReference type="Proteomes" id="UP000295794">
    <property type="component" value="Unassembled WGS sequence"/>
</dbReference>
<dbReference type="OrthoDB" id="8592194at2"/>
<reference evidence="3 5" key="2">
    <citation type="submission" date="2019-03" db="EMBL/GenBank/DDBJ databases">
        <title>Genomic Encyclopedia of Type Strains, Phase IV (KMG-IV): sequencing the most valuable type-strain genomes for metagenomic binning, comparative biology and taxonomic classification.</title>
        <authorList>
            <person name="Goeker M."/>
        </authorList>
    </citation>
    <scope>NUCLEOTIDE SEQUENCE [LARGE SCALE GENOMIC DNA]</scope>
    <source>
        <strain evidence="3 5">DSM 3764</strain>
    </source>
</reference>
<protein>
    <submittedName>
        <fullName evidence="2">Uncharacterized protein</fullName>
    </submittedName>
</protein>
<dbReference type="Proteomes" id="UP000255108">
    <property type="component" value="Unassembled WGS sequence"/>
</dbReference>
<gene>
    <name evidence="3" type="ORF">EV682_12058</name>
    <name evidence="2" type="ORF">NCTC11159_03287</name>
</gene>
<sequence length="212" mass="23450">MRDEELYSSQHHLQSFVWSPLAWLASLPVIPPRHKAKVNGAALLLAISLLVYWLVPRLGISPFHVRQDGLDYAPYFTDVQVSANRKAPQGMFVAQAELGLPGAWVAYTLSQYSSENTQQLVLRNHAGTIAWQASLDVPAERDVTAATPGRWIGRFKLIPASAGWAWSGGWSIEIESDRIAWGKIYLAPDGSLRLIRHEPNTAARAALRKMGA</sequence>